<dbReference type="AlphaFoldDB" id="A0ABD0BF29"/>
<organism evidence="9 10">
    <name type="scientific">Corynebacterium ulcerans</name>
    <dbReference type="NCBI Taxonomy" id="65058"/>
    <lineage>
        <taxon>Bacteria</taxon>
        <taxon>Bacillati</taxon>
        <taxon>Actinomycetota</taxon>
        <taxon>Actinomycetes</taxon>
        <taxon>Mycobacteriales</taxon>
        <taxon>Corynebacteriaceae</taxon>
        <taxon>Corynebacterium</taxon>
    </lineage>
</organism>
<feature type="transmembrane region" description="Helical" evidence="8">
    <location>
        <begin position="454"/>
        <end position="472"/>
    </location>
</feature>
<evidence type="ECO:0000256" key="8">
    <source>
        <dbReference type="SAM" id="Phobius"/>
    </source>
</evidence>
<evidence type="ECO:0000256" key="1">
    <source>
        <dbReference type="ARBA" id="ARBA00004651"/>
    </source>
</evidence>
<dbReference type="NCBIfam" id="TIGR00771">
    <property type="entry name" value="DcuC"/>
    <property type="match status" value="1"/>
</dbReference>
<feature type="transmembrane region" description="Helical" evidence="8">
    <location>
        <begin position="261"/>
        <end position="279"/>
    </location>
</feature>
<comment type="subcellular location">
    <subcellularLocation>
        <location evidence="1">Cell membrane</location>
        <topology evidence="1">Multi-pass membrane protein</topology>
    </subcellularLocation>
</comment>
<accession>A0ABD0BF29</accession>
<dbReference type="InterPro" id="IPR004669">
    <property type="entry name" value="C4_dicarb_anaerob_car"/>
</dbReference>
<keyword evidence="7 8" id="KW-0472">Membrane</keyword>
<dbReference type="PANTHER" id="PTHR42002">
    <property type="entry name" value="ANAEROBIC C4-DICARBOXYLATE TRANSPORTER DCUC-RELATED"/>
    <property type="match status" value="1"/>
</dbReference>
<evidence type="ECO:0000256" key="7">
    <source>
        <dbReference type="ARBA" id="ARBA00023136"/>
    </source>
</evidence>
<gene>
    <name evidence="9" type="primary">dcuC</name>
    <name evidence="9" type="ORF">CULCOIPH005_04920</name>
</gene>
<reference evidence="9 10" key="1">
    <citation type="submission" date="2021-11" db="EMBL/GenBank/DDBJ databases">
        <title>Whole genome sequences of diphtheriae toxin producing Corynebacterium ulcerans isolates from cats in Osaka, Japan.</title>
        <authorList>
            <person name="Umeda K."/>
            <person name="Hirai Y."/>
        </authorList>
    </citation>
    <scope>NUCLEOTIDE SEQUENCE [LARGE SCALE GENOMIC DNA]</scope>
    <source>
        <strain evidence="9 10">12109B-1</strain>
    </source>
</reference>
<feature type="transmembrane region" description="Helical" evidence="8">
    <location>
        <begin position="74"/>
        <end position="94"/>
    </location>
</feature>
<feature type="transmembrane region" description="Helical" evidence="8">
    <location>
        <begin position="194"/>
        <end position="216"/>
    </location>
</feature>
<evidence type="ECO:0000256" key="5">
    <source>
        <dbReference type="ARBA" id="ARBA00022692"/>
    </source>
</evidence>
<feature type="transmembrane region" description="Helical" evidence="8">
    <location>
        <begin position="140"/>
        <end position="165"/>
    </location>
</feature>
<keyword evidence="5 8" id="KW-0812">Transmembrane</keyword>
<comment type="similarity">
    <text evidence="2">Belongs to the DcuC/DcuD transporter (TC 2.A.61) family.</text>
</comment>
<dbReference type="Pfam" id="PF03606">
    <property type="entry name" value="DcuC"/>
    <property type="match status" value="1"/>
</dbReference>
<evidence type="ECO:0000313" key="9">
    <source>
        <dbReference type="EMBL" id="GJJ42303.1"/>
    </source>
</evidence>
<comment type="caution">
    <text evidence="9">The sequence shown here is derived from an EMBL/GenBank/DDBJ whole genome shotgun (WGS) entry which is preliminary data.</text>
</comment>
<proteinExistence type="inferred from homology"/>
<dbReference type="NCBIfam" id="NF037994">
    <property type="entry name" value="DcuC_1"/>
    <property type="match status" value="1"/>
</dbReference>
<keyword evidence="6 8" id="KW-1133">Transmembrane helix</keyword>
<keyword evidence="3" id="KW-0813">Transport</keyword>
<dbReference type="Proteomes" id="UP001205910">
    <property type="component" value="Unassembled WGS sequence"/>
</dbReference>
<name>A0ABD0BF29_CORUL</name>
<evidence type="ECO:0000256" key="2">
    <source>
        <dbReference type="ARBA" id="ARBA00005275"/>
    </source>
</evidence>
<protein>
    <submittedName>
        <fullName evidence="9">C4-dicarboxylate ABC transporter</fullName>
    </submittedName>
</protein>
<dbReference type="RefSeq" id="WP_014835900.1">
    <property type="nucleotide sequence ID" value="NZ_AP019662.1"/>
</dbReference>
<dbReference type="EMBL" id="BQFK01000001">
    <property type="protein sequence ID" value="GJJ42303.1"/>
    <property type="molecule type" value="Genomic_DNA"/>
</dbReference>
<feature type="transmembrane region" description="Helical" evidence="8">
    <location>
        <begin position="23"/>
        <end position="41"/>
    </location>
</feature>
<keyword evidence="4" id="KW-1003">Cell membrane</keyword>
<dbReference type="GO" id="GO:0005886">
    <property type="term" value="C:plasma membrane"/>
    <property type="evidence" value="ECO:0007669"/>
    <property type="project" value="UniProtKB-SubCell"/>
</dbReference>
<feature type="transmembrane region" description="Helical" evidence="8">
    <location>
        <begin position="285"/>
        <end position="305"/>
    </location>
</feature>
<feature type="transmembrane region" description="Helical" evidence="8">
    <location>
        <begin position="365"/>
        <end position="385"/>
    </location>
</feature>
<evidence type="ECO:0000256" key="6">
    <source>
        <dbReference type="ARBA" id="ARBA00022989"/>
    </source>
</evidence>
<feature type="transmembrane region" description="Helical" evidence="8">
    <location>
        <begin position="114"/>
        <end position="133"/>
    </location>
</feature>
<evidence type="ECO:0000256" key="4">
    <source>
        <dbReference type="ARBA" id="ARBA00022475"/>
    </source>
</evidence>
<evidence type="ECO:0000256" key="3">
    <source>
        <dbReference type="ARBA" id="ARBA00022448"/>
    </source>
</evidence>
<evidence type="ECO:0000313" key="10">
    <source>
        <dbReference type="Proteomes" id="UP001205910"/>
    </source>
</evidence>
<dbReference type="InterPro" id="IPR018385">
    <property type="entry name" value="C4_dicarb_anaerob_car-like"/>
</dbReference>
<sequence length="473" mass="49819">MLYIIIALLAVAAVVYLIAKKVHAAAAIFFVGVLLLMAAALTGRTEFRSTDIDPSGNALYDQLLVVEALFKSRFSGIGMAIMVLFGFVSYMRHIGADAKTVVILSAPLRRFRGSYWLVPVGFLIGNLLSLVIPSASALSLLLVATLLPALIAAGLTPLTVGAIVVTSSTIIPTPLEAGLIQGADLTDMTVTEFVYGHVAWATVPALVITAFVHMWWQRHCDIVDARHSHNIPQHGMTNLEVNASDAATKDALERASGLPGYYAILPLLPLLLIIASALLKRLDILSFEAGILPVTVVSLFTALFIESLRKRTVTGAVDSASSFFKGMGEGAAGVVALLVAAAVLVEGITQMGVIDMLIRTAEDSSGAAVLIILIFVAATAAMSTLTGSGTAPYFAFSEVVPSLAAQSSIHAPQMLTAIWGTSNLMRQVSPVNAAVLIVSGAINVNPIRLVKRTLVPMTVATVLNTLFAFLFIG</sequence>
<dbReference type="PANTHER" id="PTHR42002:SF2">
    <property type="entry name" value="ANAEROBIC C4-DICARBOXYLATE TRANSPORTER DCUC-RELATED"/>
    <property type="match status" value="1"/>
</dbReference>
<feature type="transmembrane region" description="Helical" evidence="8">
    <location>
        <begin position="326"/>
        <end position="345"/>
    </location>
</feature>